<organism evidence="3 4">
    <name type="scientific">Ranatra chinensis</name>
    <dbReference type="NCBI Taxonomy" id="642074"/>
    <lineage>
        <taxon>Eukaryota</taxon>
        <taxon>Metazoa</taxon>
        <taxon>Ecdysozoa</taxon>
        <taxon>Arthropoda</taxon>
        <taxon>Hexapoda</taxon>
        <taxon>Insecta</taxon>
        <taxon>Pterygota</taxon>
        <taxon>Neoptera</taxon>
        <taxon>Paraneoptera</taxon>
        <taxon>Hemiptera</taxon>
        <taxon>Heteroptera</taxon>
        <taxon>Panheteroptera</taxon>
        <taxon>Nepomorpha</taxon>
        <taxon>Nepidae</taxon>
        <taxon>Ranatrinae</taxon>
        <taxon>Ranatra</taxon>
    </lineage>
</organism>
<dbReference type="Pfam" id="PF00071">
    <property type="entry name" value="Ras"/>
    <property type="match status" value="1"/>
</dbReference>
<name>A0ABD0YVA0_9HEMI</name>
<gene>
    <name evidence="3" type="ORF">AAG570_006867</name>
</gene>
<keyword evidence="4" id="KW-1185">Reference proteome</keyword>
<dbReference type="Proteomes" id="UP001558652">
    <property type="component" value="Unassembled WGS sequence"/>
</dbReference>
<dbReference type="PROSITE" id="PS51421">
    <property type="entry name" value="RAS"/>
    <property type="match status" value="1"/>
</dbReference>
<dbReference type="SMART" id="SM00174">
    <property type="entry name" value="RHO"/>
    <property type="match status" value="1"/>
</dbReference>
<dbReference type="AlphaFoldDB" id="A0ABD0YVA0"/>
<proteinExistence type="predicted"/>
<dbReference type="SUPFAM" id="SSF52540">
    <property type="entry name" value="P-loop containing nucleoside triphosphate hydrolases"/>
    <property type="match status" value="1"/>
</dbReference>
<dbReference type="EMBL" id="JBFDAA010000002">
    <property type="protein sequence ID" value="KAL1139890.1"/>
    <property type="molecule type" value="Genomic_DNA"/>
</dbReference>
<evidence type="ECO:0000256" key="1">
    <source>
        <dbReference type="ARBA" id="ARBA00022741"/>
    </source>
</evidence>
<dbReference type="PANTHER" id="PTHR24072">
    <property type="entry name" value="RHO FAMILY GTPASE"/>
    <property type="match status" value="1"/>
</dbReference>
<dbReference type="PROSITE" id="PS51420">
    <property type="entry name" value="RHO"/>
    <property type="match status" value="1"/>
</dbReference>
<dbReference type="InterPro" id="IPR001806">
    <property type="entry name" value="Small_GTPase"/>
</dbReference>
<comment type="caution">
    <text evidence="3">The sequence shown here is derived from an EMBL/GenBank/DDBJ whole genome shotgun (WGS) entry which is preliminary data.</text>
</comment>
<evidence type="ECO:0000313" key="3">
    <source>
        <dbReference type="EMBL" id="KAL1139890.1"/>
    </source>
</evidence>
<accession>A0ABD0YVA0</accession>
<dbReference type="GO" id="GO:0035099">
    <property type="term" value="P:hemocyte migration"/>
    <property type="evidence" value="ECO:0007669"/>
    <property type="project" value="UniProtKB-ARBA"/>
</dbReference>
<dbReference type="GO" id="GO:0022412">
    <property type="term" value="P:cellular process involved in reproduction in multicellular organism"/>
    <property type="evidence" value="ECO:0007669"/>
    <property type="project" value="UniProtKB-ARBA"/>
</dbReference>
<dbReference type="GO" id="GO:0001667">
    <property type="term" value="P:ameboidal-type cell migration"/>
    <property type="evidence" value="ECO:0007669"/>
    <property type="project" value="UniProtKB-ARBA"/>
</dbReference>
<dbReference type="SMART" id="SM00175">
    <property type="entry name" value="RAB"/>
    <property type="match status" value="1"/>
</dbReference>
<evidence type="ECO:0000256" key="2">
    <source>
        <dbReference type="ARBA" id="ARBA00023134"/>
    </source>
</evidence>
<keyword evidence="2" id="KW-0342">GTP-binding</keyword>
<dbReference type="InterPro" id="IPR003578">
    <property type="entry name" value="Small_GTPase_Rho"/>
</dbReference>
<dbReference type="InterPro" id="IPR027417">
    <property type="entry name" value="P-loop_NTPase"/>
</dbReference>
<dbReference type="Gene3D" id="3.40.50.300">
    <property type="entry name" value="P-loop containing nucleotide triphosphate hydrolases"/>
    <property type="match status" value="1"/>
</dbReference>
<keyword evidence="1" id="KW-0547">Nucleotide-binding</keyword>
<sequence length="235" mass="25950">MDTTPRGDHEAGLRDGLRKIGGYPGIGRYLWLNRHERTGRKKYVVTCLDFLFIKSVYERNRSVAWHGYTFGEGAEAYDSVRPLAYQDAQVFLLCFSIADPQSLDNARNKWYPEIRDNCGGNASVILCGCQTDLRTGGDRQAQATVLTPEQGVSLSRQVGATTYVETSSKTSIKAVKDAFEVAALAAMGRINKRATISRFSSTAVQQQQGGASANKNNKVDLRNEIKVRAKSCNLM</sequence>
<evidence type="ECO:0000313" key="4">
    <source>
        <dbReference type="Proteomes" id="UP001558652"/>
    </source>
</evidence>
<dbReference type="GO" id="GO:0003006">
    <property type="term" value="P:developmental process involved in reproduction"/>
    <property type="evidence" value="ECO:0007669"/>
    <property type="project" value="UniProtKB-ARBA"/>
</dbReference>
<dbReference type="GO" id="GO:0005525">
    <property type="term" value="F:GTP binding"/>
    <property type="evidence" value="ECO:0007669"/>
    <property type="project" value="UniProtKB-KW"/>
</dbReference>
<reference evidence="3 4" key="1">
    <citation type="submission" date="2024-07" db="EMBL/GenBank/DDBJ databases">
        <title>Chromosome-level genome assembly of the water stick insect Ranatra chinensis (Heteroptera: Nepidae).</title>
        <authorList>
            <person name="Liu X."/>
        </authorList>
    </citation>
    <scope>NUCLEOTIDE SEQUENCE [LARGE SCALE GENOMIC DNA]</scope>
    <source>
        <strain evidence="3">Cailab_2021Rc</strain>
        <tissue evidence="3">Muscle</tissue>
    </source>
</reference>
<dbReference type="GO" id="GO:0035006">
    <property type="term" value="P:melanization defense response"/>
    <property type="evidence" value="ECO:0007669"/>
    <property type="project" value="UniProtKB-ARBA"/>
</dbReference>
<protein>
    <submittedName>
        <fullName evidence="3">Uncharacterized protein</fullName>
    </submittedName>
</protein>
<dbReference type="PROSITE" id="PS51419">
    <property type="entry name" value="RAB"/>
    <property type="match status" value="1"/>
</dbReference>